<reference evidence="3 4" key="1">
    <citation type="journal article" date="2016" name="Antonie Van Leeuwenhoek">
        <title>Bacillus depressus sp. nov., isolated from soil of a sunflower field.</title>
        <authorList>
            <person name="Wei X."/>
            <person name="Xin D."/>
            <person name="Xin Y."/>
            <person name="Zhang H."/>
            <person name="Wang T."/>
            <person name="Zhang J."/>
        </authorList>
    </citation>
    <scope>NUCLEOTIDE SEQUENCE [LARGE SCALE GENOMIC DNA]</scope>
    <source>
        <strain evidence="3 4">BZ1</strain>
    </source>
</reference>
<dbReference type="Gene3D" id="3.30.457.10">
    <property type="entry name" value="Copper amine oxidase-like, N-terminal domain"/>
    <property type="match status" value="2"/>
</dbReference>
<dbReference type="InterPro" id="IPR036582">
    <property type="entry name" value="Mao_N_sf"/>
</dbReference>
<dbReference type="RefSeq" id="WP_151534699.1">
    <property type="nucleotide sequence ID" value="NZ_WBOS01000003.1"/>
</dbReference>
<evidence type="ECO:0000313" key="3">
    <source>
        <dbReference type="EMBL" id="KAB2336744.1"/>
    </source>
</evidence>
<dbReference type="EMBL" id="WBOS01000003">
    <property type="protein sequence ID" value="KAB2336744.1"/>
    <property type="molecule type" value="Genomic_DNA"/>
</dbReference>
<proteinExistence type="predicted"/>
<organism evidence="3 4">
    <name type="scientific">Cytobacillus depressus</name>
    <dbReference type="NCBI Taxonomy" id="1602942"/>
    <lineage>
        <taxon>Bacteria</taxon>
        <taxon>Bacillati</taxon>
        <taxon>Bacillota</taxon>
        <taxon>Bacilli</taxon>
        <taxon>Bacillales</taxon>
        <taxon>Bacillaceae</taxon>
        <taxon>Cytobacillus</taxon>
    </lineage>
</organism>
<feature type="domain" description="Copper amine oxidase-like N-terminal" evidence="2">
    <location>
        <begin position="40"/>
        <end position="146"/>
    </location>
</feature>
<evidence type="ECO:0000259" key="2">
    <source>
        <dbReference type="Pfam" id="PF07833"/>
    </source>
</evidence>
<dbReference type="InterPro" id="IPR012854">
    <property type="entry name" value="Cu_amine_oxidase-like_N"/>
</dbReference>
<dbReference type="SUPFAM" id="SSF55383">
    <property type="entry name" value="Copper amine oxidase, domain N"/>
    <property type="match status" value="2"/>
</dbReference>
<evidence type="ECO:0000313" key="4">
    <source>
        <dbReference type="Proteomes" id="UP000481030"/>
    </source>
</evidence>
<dbReference type="AlphaFoldDB" id="A0A6L3V684"/>
<comment type="caution">
    <text evidence="3">The sequence shown here is derived from an EMBL/GenBank/DDBJ whole genome shotgun (WGS) entry which is preliminary data.</text>
</comment>
<dbReference type="OrthoDB" id="2519728at2"/>
<keyword evidence="1" id="KW-0732">Signal</keyword>
<protein>
    <submittedName>
        <fullName evidence="3">Copper amine oxidase N-terminal domain-containing protein</fullName>
    </submittedName>
</protein>
<dbReference type="Proteomes" id="UP000481030">
    <property type="component" value="Unassembled WGS sequence"/>
</dbReference>
<feature type="chain" id="PRO_5026890229" evidence="1">
    <location>
        <begin position="30"/>
        <end position="635"/>
    </location>
</feature>
<evidence type="ECO:0000256" key="1">
    <source>
        <dbReference type="SAM" id="SignalP"/>
    </source>
</evidence>
<gene>
    <name evidence="3" type="ORF">F7731_10345</name>
</gene>
<keyword evidence="4" id="KW-1185">Reference proteome</keyword>
<feature type="signal peptide" evidence="1">
    <location>
        <begin position="1"/>
        <end position="29"/>
    </location>
</feature>
<feature type="domain" description="Copper amine oxidase-like N-terminal" evidence="2">
    <location>
        <begin position="170"/>
        <end position="276"/>
    </location>
</feature>
<name>A0A6L3V684_9BACI</name>
<accession>A0A6L3V684</accession>
<dbReference type="Pfam" id="PF07833">
    <property type="entry name" value="Cu_amine_oxidN1"/>
    <property type="match status" value="2"/>
</dbReference>
<sequence>MKKTRSSISSLLALVLVFSLCIPFNQAEAAEKKSAITVTLDGKKINFDVPPEIKDGRVLVPFRAIFEAFGAYVQFDQSTKVVSSTKDDQMIELKVNSKLAYVNETEQKLDVPPLILNGRTLVPLRFIGENFNGQVDWNSSTKQVTIRTNSSSQPKPEPPSKPEKVIPVFLNNVELSLDTPPINLNNRIYVPLESFLDEMGNDIERARYDDEIYITMDGASITMFVNQNHAEVNGKYVTTNDYPIFHNGTIYAPVRYITDLFGGSVNITPGTSEVRITINRSKLRSSFLEKEAVDIVRPTNVAIASFSGNRRLMVSDNPENLNSNTIGFENATIWEDHVDTWENQMDHRVYGWHVNQLGKRVKVGITIENLSQTNNLEVLNAKGMARSGSSSWSHTDVGLPLAEALLSNKLPSINMTSPIVKANETVVIKDMWVENDFLLGFLTDFTVKKSSGSGNLSYKVRVVVSQYGEDVTDIKLPPVPTDKINSHPRGVWKSSQIVTELPVYQAGSAEVAYSISNGATDNLLSVEQSLGQGKYDVVKNPGHYGATYKVKIPIANYTGEAKTVRVRLGARGGMYNGAVKVNNDKVYMIPMINPGSEVANVGDFTINGTSETIELELMHSGGSALPVAIDILTLN</sequence>